<proteinExistence type="inferred from homology"/>
<comment type="subcellular location">
    <subcellularLocation>
        <location evidence="1">Mitochondrion</location>
    </subcellularLocation>
</comment>
<keyword evidence="4" id="KW-0489">Methyltransferase</keyword>
<dbReference type="Pfam" id="PF02636">
    <property type="entry name" value="Methyltransf_28"/>
    <property type="match status" value="2"/>
</dbReference>
<protein>
    <recommendedName>
        <fullName evidence="3">type II protein arginine methyltransferase</fullName>
        <ecNumber evidence="3">2.1.1.320</ecNumber>
    </recommendedName>
</protein>
<comment type="catalytic activity">
    <reaction evidence="7">
        <text>L-arginyl-[protein] + 2 S-adenosyl-L-methionine = N(omega),N(omega)'-dimethyl-L-arginyl-[protein] + 2 S-adenosyl-L-homocysteine + 2 H(+)</text>
        <dbReference type="Rhea" id="RHEA:48108"/>
        <dbReference type="Rhea" id="RHEA-COMP:10532"/>
        <dbReference type="Rhea" id="RHEA-COMP:11992"/>
        <dbReference type="ChEBI" id="CHEBI:15378"/>
        <dbReference type="ChEBI" id="CHEBI:29965"/>
        <dbReference type="ChEBI" id="CHEBI:57856"/>
        <dbReference type="ChEBI" id="CHEBI:59789"/>
        <dbReference type="ChEBI" id="CHEBI:88221"/>
        <dbReference type="EC" id="2.1.1.320"/>
    </reaction>
</comment>
<evidence type="ECO:0000256" key="2">
    <source>
        <dbReference type="ARBA" id="ARBA00005891"/>
    </source>
</evidence>
<dbReference type="GO" id="GO:0005739">
    <property type="term" value="C:mitochondrion"/>
    <property type="evidence" value="ECO:0007669"/>
    <property type="project" value="UniProtKB-SubCell"/>
</dbReference>
<evidence type="ECO:0000313" key="9">
    <source>
        <dbReference type="EMBL" id="CAJ1401617.1"/>
    </source>
</evidence>
<evidence type="ECO:0000256" key="6">
    <source>
        <dbReference type="ARBA" id="ARBA00023128"/>
    </source>
</evidence>
<dbReference type="InterPro" id="IPR029063">
    <property type="entry name" value="SAM-dependent_MTases_sf"/>
</dbReference>
<keyword evidence="5" id="KW-0808">Transferase</keyword>
<feature type="signal peptide" evidence="8">
    <location>
        <begin position="1"/>
        <end position="18"/>
    </location>
</feature>
<comment type="caution">
    <text evidence="9">The sequence shown here is derived from an EMBL/GenBank/DDBJ whole genome shotgun (WGS) entry which is preliminary data.</text>
</comment>
<comment type="similarity">
    <text evidence="2">Belongs to the NDUFAF7 family.</text>
</comment>
<dbReference type="EMBL" id="CAUJNA010003423">
    <property type="protein sequence ID" value="CAJ1401617.1"/>
    <property type="molecule type" value="Genomic_DNA"/>
</dbReference>
<gene>
    <name evidence="9" type="ORF">EVOR1521_LOCUS24730</name>
</gene>
<sequence>MPLLRQALGFAQLALVAAWNSKATQEDFYTFQEFYTDAQYGPDFGYYSTGRILHGGASQEDPTGAAYFNSYTTQPMSLSPFFGQLLCDRVVSMWISMGRPAPFFLMEFGGGTGMLARDILRHGRNAHEEFFAAARYVIGERSPALQAAQRQTAAEFVPSKLLVVDADARSASKVRQHLKVAVVRGVVLSNELLDEFDPVRLRLSWAGASPDQGRCKQCAAFREAHVLHRIDERALAQLLRRSEEAQVLGEAIRWEAKSLPCGLLDTQLLQRQVVERLSAALSTEELRRCSPMQLCCAALLLAVDGLMQDDHSSLQLGKLAASDQLLRRYRQQVARTNGTLLLSKHRYRQLRRLALQEGLGFEQELLMGSFGRFYSDEVYFALSPSRCRELGPWRNRHAARLAAAAKLRGATAPVYDRRNLGSTLQLKILVQPGHAEFVQEASALVDEGFMISMDYGADADALLWQALVHPNHEGIHIMDAREATSQCSSSYLACPGLQDITMTVDFTEAAEAGEAAGWRTAAYAPIFQLELAQEDEHLPPLASLLERAGGPRSVGLHAWYRHSGADAWASFKVLVQYRGVKRWSLGSSSLSWPLRKVPALAEAPDECWSNDLSKPALAALVARSVDLGSSFQKLLEDLRAMQEAAELQYAWQRQAYRDLHLAQLLADYWLYFARAGPRESCLAPSADLRAAWLQQVRSVAVARRLPEMHGEVMFNRVFSALAGNHTPPAEPYECLVSQMIASFC</sequence>
<dbReference type="SUPFAM" id="SSF53335">
    <property type="entry name" value="S-adenosyl-L-methionine-dependent methyltransferases"/>
    <property type="match status" value="2"/>
</dbReference>
<evidence type="ECO:0000256" key="5">
    <source>
        <dbReference type="ARBA" id="ARBA00022679"/>
    </source>
</evidence>
<dbReference type="GO" id="GO:0032259">
    <property type="term" value="P:methylation"/>
    <property type="evidence" value="ECO:0007669"/>
    <property type="project" value="UniProtKB-KW"/>
</dbReference>
<feature type="chain" id="PRO_5041256167" description="type II protein arginine methyltransferase" evidence="8">
    <location>
        <begin position="19"/>
        <end position="744"/>
    </location>
</feature>
<evidence type="ECO:0000256" key="3">
    <source>
        <dbReference type="ARBA" id="ARBA00011935"/>
    </source>
</evidence>
<dbReference type="GO" id="GO:0035243">
    <property type="term" value="F:protein-arginine omega-N symmetric methyltransferase activity"/>
    <property type="evidence" value="ECO:0007669"/>
    <property type="project" value="UniProtKB-EC"/>
</dbReference>
<dbReference type="PANTHER" id="PTHR12049">
    <property type="entry name" value="PROTEIN ARGININE METHYLTRANSFERASE NDUFAF7, MITOCHONDRIAL"/>
    <property type="match status" value="1"/>
</dbReference>
<dbReference type="AlphaFoldDB" id="A0AA36NC04"/>
<dbReference type="InterPro" id="IPR038375">
    <property type="entry name" value="NDUFAF7_sf"/>
</dbReference>
<evidence type="ECO:0000313" key="10">
    <source>
        <dbReference type="Proteomes" id="UP001178507"/>
    </source>
</evidence>
<evidence type="ECO:0000256" key="1">
    <source>
        <dbReference type="ARBA" id="ARBA00004173"/>
    </source>
</evidence>
<evidence type="ECO:0000256" key="7">
    <source>
        <dbReference type="ARBA" id="ARBA00048612"/>
    </source>
</evidence>
<keyword evidence="10" id="KW-1185">Reference proteome</keyword>
<dbReference type="InterPro" id="IPR003788">
    <property type="entry name" value="NDUFAF7"/>
</dbReference>
<evidence type="ECO:0000256" key="4">
    <source>
        <dbReference type="ARBA" id="ARBA00022603"/>
    </source>
</evidence>
<keyword evidence="6" id="KW-0496">Mitochondrion</keyword>
<dbReference type="EC" id="2.1.1.320" evidence="3"/>
<organism evidence="9 10">
    <name type="scientific">Effrenium voratum</name>
    <dbReference type="NCBI Taxonomy" id="2562239"/>
    <lineage>
        <taxon>Eukaryota</taxon>
        <taxon>Sar</taxon>
        <taxon>Alveolata</taxon>
        <taxon>Dinophyceae</taxon>
        <taxon>Suessiales</taxon>
        <taxon>Symbiodiniaceae</taxon>
        <taxon>Effrenium</taxon>
    </lineage>
</organism>
<evidence type="ECO:0000256" key="8">
    <source>
        <dbReference type="SAM" id="SignalP"/>
    </source>
</evidence>
<dbReference type="PANTHER" id="PTHR12049:SF7">
    <property type="entry name" value="PROTEIN ARGININE METHYLTRANSFERASE NDUFAF7, MITOCHONDRIAL"/>
    <property type="match status" value="1"/>
</dbReference>
<keyword evidence="8" id="KW-0732">Signal</keyword>
<dbReference type="Proteomes" id="UP001178507">
    <property type="component" value="Unassembled WGS sequence"/>
</dbReference>
<dbReference type="Gene3D" id="3.40.50.12710">
    <property type="match status" value="2"/>
</dbReference>
<reference evidence="9" key="1">
    <citation type="submission" date="2023-08" db="EMBL/GenBank/DDBJ databases">
        <authorList>
            <person name="Chen Y."/>
            <person name="Shah S."/>
            <person name="Dougan E. K."/>
            <person name="Thang M."/>
            <person name="Chan C."/>
        </authorList>
    </citation>
    <scope>NUCLEOTIDE SEQUENCE</scope>
</reference>
<name>A0AA36NC04_9DINO</name>
<accession>A0AA36NC04</accession>